<evidence type="ECO:0000256" key="3">
    <source>
        <dbReference type="ARBA" id="ARBA00022692"/>
    </source>
</evidence>
<dbReference type="PANTHER" id="PTHR35007:SF4">
    <property type="entry name" value="CONSERVED TRANSMEMBRANE PROTEIN-RELATED"/>
    <property type="match status" value="1"/>
</dbReference>
<evidence type="ECO:0000256" key="1">
    <source>
        <dbReference type="ARBA" id="ARBA00004651"/>
    </source>
</evidence>
<keyword evidence="3 6" id="KW-0812">Transmembrane</keyword>
<comment type="subcellular location">
    <subcellularLocation>
        <location evidence="1">Cell membrane</location>
        <topology evidence="1">Multi-pass membrane protein</topology>
    </subcellularLocation>
</comment>
<evidence type="ECO:0000256" key="6">
    <source>
        <dbReference type="SAM" id="Phobius"/>
    </source>
</evidence>
<dbReference type="Proteomes" id="UP001500621">
    <property type="component" value="Unassembled WGS sequence"/>
</dbReference>
<feature type="transmembrane region" description="Helical" evidence="6">
    <location>
        <begin position="237"/>
        <end position="256"/>
    </location>
</feature>
<feature type="domain" description="Type II secretion system protein GspF" evidence="7">
    <location>
        <begin position="102"/>
        <end position="221"/>
    </location>
</feature>
<evidence type="ECO:0000313" key="8">
    <source>
        <dbReference type="EMBL" id="GAA4671250.1"/>
    </source>
</evidence>
<keyword evidence="9" id="KW-1185">Reference proteome</keyword>
<evidence type="ECO:0000256" key="2">
    <source>
        <dbReference type="ARBA" id="ARBA00022475"/>
    </source>
</evidence>
<dbReference type="Pfam" id="PF00482">
    <property type="entry name" value="T2SSF"/>
    <property type="match status" value="1"/>
</dbReference>
<dbReference type="InterPro" id="IPR018076">
    <property type="entry name" value="T2SS_GspF_dom"/>
</dbReference>
<sequence length="278" mass="27473">MLPHVIPAVLAGLSAAGVLLLVLPAAPRFPDPGGDVGDRRPGWLGLSLAAAAVGLALLLLDGSSLVLVLLGAGVLLAARRLVAARRRSVRAEEVSARVLDLCEQLAAELTAGQPPAAALDRAAGDWPLVAPVAETFRVGGDVPGALRGLAGGPGAGQLRVVAAAWQVAHGSGGGLAEAVQRVASDLRADRATARVVDGELASARATARLVACLPVVALLMGSGVGGDPWAFLLGHPVGLACLASGLALGLAGLAWIEALARAVTATPPGLVPASGESS</sequence>
<protein>
    <recommendedName>
        <fullName evidence="7">Type II secretion system protein GspF domain-containing protein</fullName>
    </recommendedName>
</protein>
<keyword evidence="4 6" id="KW-1133">Transmembrane helix</keyword>
<organism evidence="8 9">
    <name type="scientific">Nocardioides nanhaiensis</name>
    <dbReference type="NCBI Taxonomy" id="1476871"/>
    <lineage>
        <taxon>Bacteria</taxon>
        <taxon>Bacillati</taxon>
        <taxon>Actinomycetota</taxon>
        <taxon>Actinomycetes</taxon>
        <taxon>Propionibacteriales</taxon>
        <taxon>Nocardioidaceae</taxon>
        <taxon>Nocardioides</taxon>
    </lineage>
</organism>
<feature type="transmembrane region" description="Helical" evidence="6">
    <location>
        <begin position="209"/>
        <end position="231"/>
    </location>
</feature>
<dbReference type="EMBL" id="BAABIM010000001">
    <property type="protein sequence ID" value="GAA4671250.1"/>
    <property type="molecule type" value="Genomic_DNA"/>
</dbReference>
<accession>A0ABP8VSH4</accession>
<comment type="caution">
    <text evidence="8">The sequence shown here is derived from an EMBL/GenBank/DDBJ whole genome shotgun (WGS) entry which is preliminary data.</text>
</comment>
<proteinExistence type="predicted"/>
<evidence type="ECO:0000313" key="9">
    <source>
        <dbReference type="Proteomes" id="UP001500621"/>
    </source>
</evidence>
<name>A0ABP8VSH4_9ACTN</name>
<dbReference type="RefSeq" id="WP_345262452.1">
    <property type="nucleotide sequence ID" value="NZ_BAABIM010000001.1"/>
</dbReference>
<evidence type="ECO:0000256" key="5">
    <source>
        <dbReference type="ARBA" id="ARBA00023136"/>
    </source>
</evidence>
<feature type="transmembrane region" description="Helical" evidence="6">
    <location>
        <begin position="44"/>
        <end position="77"/>
    </location>
</feature>
<dbReference type="PANTHER" id="PTHR35007">
    <property type="entry name" value="INTEGRAL MEMBRANE PROTEIN-RELATED"/>
    <property type="match status" value="1"/>
</dbReference>
<keyword evidence="2" id="KW-1003">Cell membrane</keyword>
<keyword evidence="5 6" id="KW-0472">Membrane</keyword>
<gene>
    <name evidence="8" type="ORF">GCM10023226_04820</name>
</gene>
<reference evidence="9" key="1">
    <citation type="journal article" date="2019" name="Int. J. Syst. Evol. Microbiol.">
        <title>The Global Catalogue of Microorganisms (GCM) 10K type strain sequencing project: providing services to taxonomists for standard genome sequencing and annotation.</title>
        <authorList>
            <consortium name="The Broad Institute Genomics Platform"/>
            <consortium name="The Broad Institute Genome Sequencing Center for Infectious Disease"/>
            <person name="Wu L."/>
            <person name="Ma J."/>
        </authorList>
    </citation>
    <scope>NUCLEOTIDE SEQUENCE [LARGE SCALE GENOMIC DNA]</scope>
    <source>
        <strain evidence="9">JCM 18127</strain>
    </source>
</reference>
<evidence type="ECO:0000256" key="4">
    <source>
        <dbReference type="ARBA" id="ARBA00022989"/>
    </source>
</evidence>
<evidence type="ECO:0000259" key="7">
    <source>
        <dbReference type="Pfam" id="PF00482"/>
    </source>
</evidence>